<dbReference type="HOGENOM" id="CLU_000288_7_18_1"/>
<evidence type="ECO:0000259" key="1">
    <source>
        <dbReference type="PROSITE" id="PS50011"/>
    </source>
</evidence>
<dbReference type="Proteomes" id="UP000027195">
    <property type="component" value="Unassembled WGS sequence"/>
</dbReference>
<proteinExistence type="predicted"/>
<feature type="domain" description="Protein kinase" evidence="1">
    <location>
        <begin position="44"/>
        <end position="290"/>
    </location>
</feature>
<evidence type="ECO:0000313" key="3">
    <source>
        <dbReference type="Proteomes" id="UP000027195"/>
    </source>
</evidence>
<dbReference type="EMBL" id="KL198017">
    <property type="protein sequence ID" value="KDQ21128.1"/>
    <property type="molecule type" value="Genomic_DNA"/>
</dbReference>
<dbReference type="AlphaFoldDB" id="A0A067MZE6"/>
<dbReference type="InterPro" id="IPR051681">
    <property type="entry name" value="Ser/Thr_Kinases-Pseudokinases"/>
</dbReference>
<dbReference type="InterPro" id="IPR000719">
    <property type="entry name" value="Prot_kinase_dom"/>
</dbReference>
<dbReference type="PANTHER" id="PTHR44329:SF214">
    <property type="entry name" value="PROTEIN KINASE DOMAIN-CONTAINING PROTEIN"/>
    <property type="match status" value="1"/>
</dbReference>
<sequence>MNSLQTDMRHAEGLERQYYVELLSKLYVACRYYPSSFEPGEDEIRVTKGGGKDEESEGLLLGRHRVVMKRVPERDRAGIEQKAAEWKQLRHPNVVPFLGLHTIDSTMYIVSPWMENGDAPRYMERNPDTDSRRLLLQAAEGLKYLHGLSPAVVHGNLRGSNILIDGAGEAHLAGMEFSPAVQAETGGLPSTSRWQAPELLKSRAGQEVLVTPASDMFSFGRIILELSQKDVPFAKIKDDAAILTRVTSGVSPARPPSIDARLWELYKECCHMRPERRPSAEVLVVRLQSLCSKKARTSVSLFGWK</sequence>
<dbReference type="InterPro" id="IPR001245">
    <property type="entry name" value="Ser-Thr/Tyr_kinase_cat_dom"/>
</dbReference>
<dbReference type="SUPFAM" id="SSF56112">
    <property type="entry name" value="Protein kinase-like (PK-like)"/>
    <property type="match status" value="1"/>
</dbReference>
<dbReference type="GO" id="GO:0004674">
    <property type="term" value="F:protein serine/threonine kinase activity"/>
    <property type="evidence" value="ECO:0007669"/>
    <property type="project" value="TreeGrafter"/>
</dbReference>
<dbReference type="PROSITE" id="PS50011">
    <property type="entry name" value="PROTEIN_KINASE_DOM"/>
    <property type="match status" value="1"/>
</dbReference>
<dbReference type="GO" id="GO:0005524">
    <property type="term" value="F:ATP binding"/>
    <property type="evidence" value="ECO:0007669"/>
    <property type="project" value="InterPro"/>
</dbReference>
<dbReference type="OrthoDB" id="346907at2759"/>
<protein>
    <recommendedName>
        <fullName evidence="1">Protein kinase domain-containing protein</fullName>
    </recommendedName>
</protein>
<dbReference type="STRING" id="930990.A0A067MZE6"/>
<dbReference type="InParanoid" id="A0A067MZE6"/>
<dbReference type="Pfam" id="PF07714">
    <property type="entry name" value="PK_Tyr_Ser-Thr"/>
    <property type="match status" value="1"/>
</dbReference>
<organism evidence="2 3">
    <name type="scientific">Botryobasidium botryosum (strain FD-172 SS1)</name>
    <dbReference type="NCBI Taxonomy" id="930990"/>
    <lineage>
        <taxon>Eukaryota</taxon>
        <taxon>Fungi</taxon>
        <taxon>Dikarya</taxon>
        <taxon>Basidiomycota</taxon>
        <taxon>Agaricomycotina</taxon>
        <taxon>Agaricomycetes</taxon>
        <taxon>Cantharellales</taxon>
        <taxon>Botryobasidiaceae</taxon>
        <taxon>Botryobasidium</taxon>
    </lineage>
</organism>
<evidence type="ECO:0000313" key="2">
    <source>
        <dbReference type="EMBL" id="KDQ21128.1"/>
    </source>
</evidence>
<name>A0A067MZE6_BOTB1</name>
<dbReference type="Gene3D" id="1.10.510.10">
    <property type="entry name" value="Transferase(Phosphotransferase) domain 1"/>
    <property type="match status" value="1"/>
</dbReference>
<dbReference type="PANTHER" id="PTHR44329">
    <property type="entry name" value="SERINE/THREONINE-PROTEIN KINASE TNNI3K-RELATED"/>
    <property type="match status" value="1"/>
</dbReference>
<reference evidence="3" key="1">
    <citation type="journal article" date="2014" name="Proc. Natl. Acad. Sci. U.S.A.">
        <title>Extensive sampling of basidiomycete genomes demonstrates inadequacy of the white-rot/brown-rot paradigm for wood decay fungi.</title>
        <authorList>
            <person name="Riley R."/>
            <person name="Salamov A.A."/>
            <person name="Brown D.W."/>
            <person name="Nagy L.G."/>
            <person name="Floudas D."/>
            <person name="Held B.W."/>
            <person name="Levasseur A."/>
            <person name="Lombard V."/>
            <person name="Morin E."/>
            <person name="Otillar R."/>
            <person name="Lindquist E.A."/>
            <person name="Sun H."/>
            <person name="LaButti K.M."/>
            <person name="Schmutz J."/>
            <person name="Jabbour D."/>
            <person name="Luo H."/>
            <person name="Baker S.E."/>
            <person name="Pisabarro A.G."/>
            <person name="Walton J.D."/>
            <person name="Blanchette R.A."/>
            <person name="Henrissat B."/>
            <person name="Martin F."/>
            <person name="Cullen D."/>
            <person name="Hibbett D.S."/>
            <person name="Grigoriev I.V."/>
        </authorList>
    </citation>
    <scope>NUCLEOTIDE SEQUENCE [LARGE SCALE GENOMIC DNA]</scope>
    <source>
        <strain evidence="3">FD-172 SS1</strain>
    </source>
</reference>
<accession>A0A067MZE6</accession>
<keyword evidence="3" id="KW-1185">Reference proteome</keyword>
<dbReference type="InterPro" id="IPR011009">
    <property type="entry name" value="Kinase-like_dom_sf"/>
</dbReference>
<gene>
    <name evidence="2" type="ORF">BOTBODRAFT_125088</name>
</gene>